<reference evidence="2" key="1">
    <citation type="submission" date="2016-10" db="EMBL/GenBank/DDBJ databases">
        <authorList>
            <person name="Varghese N."/>
            <person name="Submissions S."/>
        </authorList>
    </citation>
    <scope>NUCLEOTIDE SEQUENCE [LARGE SCALE GENOMIC DNA]</scope>
    <source>
        <strain evidence="2">KCTC 32246</strain>
    </source>
</reference>
<dbReference type="RefSeq" id="WP_157719654.1">
    <property type="nucleotide sequence ID" value="NZ_LT629797.1"/>
</dbReference>
<proteinExistence type="predicted"/>
<dbReference type="Proteomes" id="UP000198675">
    <property type="component" value="Chromosome I"/>
</dbReference>
<evidence type="ECO:0000313" key="2">
    <source>
        <dbReference type="Proteomes" id="UP000198675"/>
    </source>
</evidence>
<sequence>MLGVYLYFLEGEEWVSSSQCPFKSGYRSLKDPALLDYKSFSNKSIDSKAVTYLVVGYIDERKCVPEIVEALITLACDSEISQRLIILGKQSLGVETYLSGLAVPEGLELLVLNRRFSDEEYSQYLAISDVVLAIYKDHLGSSGVVINSILYGKKVLFIPVGVTAAFQARLALDGLPQSSSPDAIRGALVKLVDSVQYDDSARLRFLDGRSKKDFYLSLIS</sequence>
<evidence type="ECO:0008006" key="3">
    <source>
        <dbReference type="Google" id="ProtNLM"/>
    </source>
</evidence>
<evidence type="ECO:0000313" key="1">
    <source>
        <dbReference type="EMBL" id="SDU77493.1"/>
    </source>
</evidence>
<dbReference type="Gene3D" id="3.40.50.2000">
    <property type="entry name" value="Glycogen Phosphorylase B"/>
    <property type="match status" value="1"/>
</dbReference>
<dbReference type="EMBL" id="LT629797">
    <property type="protein sequence ID" value="SDU77493.1"/>
    <property type="molecule type" value="Genomic_DNA"/>
</dbReference>
<organism evidence="1 2">
    <name type="scientific">Pseudomonas sihuiensis</name>
    <dbReference type="NCBI Taxonomy" id="1274359"/>
    <lineage>
        <taxon>Bacteria</taxon>
        <taxon>Pseudomonadati</taxon>
        <taxon>Pseudomonadota</taxon>
        <taxon>Gammaproteobacteria</taxon>
        <taxon>Pseudomonadales</taxon>
        <taxon>Pseudomonadaceae</taxon>
        <taxon>Pseudomonas</taxon>
    </lineage>
</organism>
<gene>
    <name evidence="1" type="ORF">SAMN05216363_0791</name>
</gene>
<accession>A0A1H2L916</accession>
<dbReference type="SUPFAM" id="SSF53756">
    <property type="entry name" value="UDP-Glycosyltransferase/glycogen phosphorylase"/>
    <property type="match status" value="1"/>
</dbReference>
<protein>
    <recommendedName>
        <fullName evidence="3">Glycosyl transferases group 1</fullName>
    </recommendedName>
</protein>
<keyword evidence="2" id="KW-1185">Reference proteome</keyword>
<name>A0A1H2L916_9PSED</name>
<dbReference type="AlphaFoldDB" id="A0A1H2L916"/>